<feature type="transmembrane region" description="Helical" evidence="2">
    <location>
        <begin position="331"/>
        <end position="356"/>
    </location>
</feature>
<reference evidence="3" key="1">
    <citation type="submission" date="2021-01" db="UniProtKB">
        <authorList>
            <consortium name="EnsemblMetazoa"/>
        </authorList>
    </citation>
    <scope>IDENTIFICATION</scope>
</reference>
<accession>A0A7M5WQJ9</accession>
<dbReference type="Proteomes" id="UP000594262">
    <property type="component" value="Unplaced"/>
</dbReference>
<dbReference type="InterPro" id="IPR040350">
    <property type="entry name" value="TMEM272"/>
</dbReference>
<dbReference type="PANTHER" id="PTHR33444">
    <property type="entry name" value="SI:DKEY-19B23.12-RELATED"/>
    <property type="match status" value="1"/>
</dbReference>
<dbReference type="EnsemblMetazoa" id="CLYHEMT002239.1">
    <property type="protein sequence ID" value="CLYHEMP002239.1"/>
    <property type="gene ID" value="CLYHEMG002239"/>
</dbReference>
<dbReference type="PANTHER" id="PTHR33444:SF7">
    <property type="entry name" value="TRANSMEMBRANE PROTEIN 272"/>
    <property type="match status" value="1"/>
</dbReference>
<name>A0A7M5WQJ9_9CNID</name>
<feature type="transmembrane region" description="Helical" evidence="2">
    <location>
        <begin position="253"/>
        <end position="270"/>
    </location>
</feature>
<protein>
    <submittedName>
        <fullName evidence="3">Uncharacterized protein</fullName>
    </submittedName>
</protein>
<keyword evidence="2" id="KW-0812">Transmembrane</keyword>
<evidence type="ECO:0000313" key="3">
    <source>
        <dbReference type="EnsemblMetazoa" id="CLYHEMP002239.1"/>
    </source>
</evidence>
<organism evidence="3 4">
    <name type="scientific">Clytia hemisphaerica</name>
    <dbReference type="NCBI Taxonomy" id="252671"/>
    <lineage>
        <taxon>Eukaryota</taxon>
        <taxon>Metazoa</taxon>
        <taxon>Cnidaria</taxon>
        <taxon>Hydrozoa</taxon>
        <taxon>Hydroidolina</taxon>
        <taxon>Leptothecata</taxon>
        <taxon>Obeliida</taxon>
        <taxon>Clytiidae</taxon>
        <taxon>Clytia</taxon>
    </lineage>
</organism>
<evidence type="ECO:0000313" key="4">
    <source>
        <dbReference type="Proteomes" id="UP000594262"/>
    </source>
</evidence>
<proteinExistence type="predicted"/>
<keyword evidence="2" id="KW-1133">Transmembrane helix</keyword>
<feature type="transmembrane region" description="Helical" evidence="2">
    <location>
        <begin position="211"/>
        <end position="232"/>
    </location>
</feature>
<sequence length="363" mass="40965">INMILSTEDFILIFENISSLGCKRNDMKMVAPVEEPDSPDGPISQQPQQQQRLNENLLSLGKLRNSTRSNASISTNGTVENFPPDKGEESLPPPPSYDAVVRIQIKADTVSLPSTSQLPRYRDVAGLADAPPTYHSLFSDKMMRAINPFADDSDVAADSCDAIVQARCKFASVCFNFLLFVFLITFVLILPIGMIAIGITFVHSCPVQPRIPIYLIVLGIFQMLECCGRLGYKIFQNGQERNGWRERYRRKDPLVYFVIVWFVIGSMWVYQTDPKCKDCTEKHTYTVQPVFNTTIGNYSTMTVVTTPSAVTGKVEPEVTPTHYCDAIIYNFAFWIITTYYSVIGFFCLMLIIDVFLRTINRCC</sequence>
<feature type="region of interest" description="Disordered" evidence="1">
    <location>
        <begin position="64"/>
        <end position="94"/>
    </location>
</feature>
<keyword evidence="4" id="KW-1185">Reference proteome</keyword>
<feature type="transmembrane region" description="Helical" evidence="2">
    <location>
        <begin position="177"/>
        <end position="199"/>
    </location>
</feature>
<keyword evidence="2" id="KW-0472">Membrane</keyword>
<dbReference type="OrthoDB" id="6157510at2759"/>
<feature type="compositionally biased region" description="Polar residues" evidence="1">
    <location>
        <begin position="64"/>
        <end position="79"/>
    </location>
</feature>
<evidence type="ECO:0000256" key="2">
    <source>
        <dbReference type="SAM" id="Phobius"/>
    </source>
</evidence>
<dbReference type="AlphaFoldDB" id="A0A7M5WQJ9"/>
<evidence type="ECO:0000256" key="1">
    <source>
        <dbReference type="SAM" id="MobiDB-lite"/>
    </source>
</evidence>